<dbReference type="PANTHER" id="PTHR24286">
    <property type="entry name" value="CYTOCHROME P450 26"/>
    <property type="match status" value="1"/>
</dbReference>
<evidence type="ECO:0000313" key="5">
    <source>
        <dbReference type="EMBL" id="KAJ8525885.1"/>
    </source>
</evidence>
<feature type="binding site" description="axial binding residue" evidence="4">
    <location>
        <position position="331"/>
    </location>
    <ligand>
        <name>heme</name>
        <dbReference type="ChEBI" id="CHEBI:30413"/>
    </ligand>
    <ligandPart>
        <name>Fe</name>
        <dbReference type="ChEBI" id="CHEBI:18248"/>
    </ligandPart>
</feature>
<dbReference type="PRINTS" id="PR00385">
    <property type="entry name" value="P450"/>
</dbReference>
<dbReference type="InterPro" id="IPR036396">
    <property type="entry name" value="Cyt_P450_sf"/>
</dbReference>
<dbReference type="GO" id="GO:0004497">
    <property type="term" value="F:monooxygenase activity"/>
    <property type="evidence" value="ECO:0007669"/>
    <property type="project" value="UniProtKB-KW"/>
</dbReference>
<evidence type="ECO:0000256" key="3">
    <source>
        <dbReference type="ARBA" id="ARBA00023004"/>
    </source>
</evidence>
<keyword evidence="3 4" id="KW-0408">Iron</keyword>
<accession>A0A9Q1QTC9</accession>
<dbReference type="EMBL" id="JAJAGQ010000042">
    <property type="protein sequence ID" value="KAJ8525885.1"/>
    <property type="molecule type" value="Genomic_DNA"/>
</dbReference>
<evidence type="ECO:0000256" key="2">
    <source>
        <dbReference type="ARBA" id="ARBA00023002"/>
    </source>
</evidence>
<dbReference type="InterPro" id="IPR002401">
    <property type="entry name" value="Cyt_P450_E_grp-I"/>
</dbReference>
<keyword evidence="1 4" id="KW-0479">Metal-binding</keyword>
<dbReference type="PRINTS" id="PR00463">
    <property type="entry name" value="EP450I"/>
</dbReference>
<dbReference type="GO" id="GO:0016705">
    <property type="term" value="F:oxidoreductase activity, acting on paired donors, with incorporation or reduction of molecular oxygen"/>
    <property type="evidence" value="ECO:0007669"/>
    <property type="project" value="InterPro"/>
</dbReference>
<dbReference type="AlphaFoldDB" id="A0A9Q1QTC9"/>
<proteinExistence type="predicted"/>
<keyword evidence="4" id="KW-0349">Heme</keyword>
<dbReference type="SUPFAM" id="SSF48264">
    <property type="entry name" value="Cytochrome P450"/>
    <property type="match status" value="2"/>
</dbReference>
<dbReference type="Pfam" id="PF00067">
    <property type="entry name" value="p450"/>
    <property type="match status" value="2"/>
</dbReference>
<dbReference type="GO" id="GO:0020037">
    <property type="term" value="F:heme binding"/>
    <property type="evidence" value="ECO:0007669"/>
    <property type="project" value="InterPro"/>
</dbReference>
<keyword evidence="2" id="KW-0560">Oxidoreductase</keyword>
<protein>
    <recommendedName>
        <fullName evidence="7">Cytochrome P450</fullName>
    </recommendedName>
</protein>
<dbReference type="InterPro" id="IPR001128">
    <property type="entry name" value="Cyt_P450"/>
</dbReference>
<dbReference type="OrthoDB" id="1470350at2759"/>
<dbReference type="Gene3D" id="1.10.630.10">
    <property type="entry name" value="Cytochrome P450"/>
    <property type="match status" value="2"/>
</dbReference>
<comment type="caution">
    <text evidence="5">The sequence shown here is derived from an EMBL/GenBank/DDBJ whole genome shotgun (WGS) entry which is preliminary data.</text>
</comment>
<dbReference type="Proteomes" id="UP001152561">
    <property type="component" value="Unassembled WGS sequence"/>
</dbReference>
<comment type="cofactor">
    <cofactor evidence="4">
        <name>heme</name>
        <dbReference type="ChEBI" id="CHEBI:30413"/>
    </cofactor>
</comment>
<reference evidence="6" key="1">
    <citation type="journal article" date="2023" name="Proc. Natl. Acad. Sci. U.S.A.">
        <title>Genomic and structural basis for evolution of tropane alkaloid biosynthesis.</title>
        <authorList>
            <person name="Wanga Y.-J."/>
            <person name="Taina T."/>
            <person name="Yua J.-Y."/>
            <person name="Lia J."/>
            <person name="Xua B."/>
            <person name="Chenc J."/>
            <person name="D'Auriad J.C."/>
            <person name="Huanga J.-P."/>
            <person name="Huanga S.-X."/>
        </authorList>
    </citation>
    <scope>NUCLEOTIDE SEQUENCE [LARGE SCALE GENOMIC DNA]</scope>
    <source>
        <strain evidence="6">cv. KIB-2019</strain>
    </source>
</reference>
<organism evidence="5 6">
    <name type="scientific">Anisodus acutangulus</name>
    <dbReference type="NCBI Taxonomy" id="402998"/>
    <lineage>
        <taxon>Eukaryota</taxon>
        <taxon>Viridiplantae</taxon>
        <taxon>Streptophyta</taxon>
        <taxon>Embryophyta</taxon>
        <taxon>Tracheophyta</taxon>
        <taxon>Spermatophyta</taxon>
        <taxon>Magnoliopsida</taxon>
        <taxon>eudicotyledons</taxon>
        <taxon>Gunneridae</taxon>
        <taxon>Pentapetalae</taxon>
        <taxon>asterids</taxon>
        <taxon>lamiids</taxon>
        <taxon>Solanales</taxon>
        <taxon>Solanaceae</taxon>
        <taxon>Solanoideae</taxon>
        <taxon>Hyoscyameae</taxon>
        <taxon>Anisodus</taxon>
    </lineage>
</organism>
<evidence type="ECO:0008006" key="7">
    <source>
        <dbReference type="Google" id="ProtNLM"/>
    </source>
</evidence>
<dbReference type="GO" id="GO:0016125">
    <property type="term" value="P:sterol metabolic process"/>
    <property type="evidence" value="ECO:0007669"/>
    <property type="project" value="TreeGrafter"/>
</dbReference>
<evidence type="ECO:0000313" key="6">
    <source>
        <dbReference type="Proteomes" id="UP001152561"/>
    </source>
</evidence>
<gene>
    <name evidence="5" type="ORF">K7X08_005248</name>
</gene>
<sequence length="537" mass="61326">MDDDNFDLGFPQYLRDLLGQEPTGGTTIQEDKLIRRLTASIKNHVLLSSYFDCIKKVAKSSFEKWADMGEPIELFAEMGRPAFDVLMQVLIGGDQVAPHLLDMVFKQNSYRFRGLHSLPINFPGFAYNKALKARKEISKVYEDIITERKAIIAKTKGEPRTNLLDTMLDTQDDGEGTKLRDGNILKTLLSYTFGGYETVARTATKAIMHLERNPEFYQKAKEEQEDIIKRRSSPNDGLNFDEIAQMKHLAKVINETLRMGSTETVVFREANTTVNVNGYSVPKGWNFLALLGKFHMDPNVFVKPKEFNPSRWDDLDKPASFLPFGICPRMCPGANLVRLEEMLPAMVGRVETMLKTWKSYEGKEIEVYEEFKLLSLEIISNSVFGSDYTTGKHIFDMLDKIAYISSMSHGKIRNPILESSEEIEADKILEELFESFIGILKQREYKVKAGQSDNFGGDFLGSLLEGHHNADKEVRISVDEIIEERKSFYFAGHKTVTSLLSWTMYLLAVHTDWQEKQERKFLNSLAKKIQPQKPFQG</sequence>
<evidence type="ECO:0000256" key="4">
    <source>
        <dbReference type="PIRSR" id="PIRSR602401-1"/>
    </source>
</evidence>
<dbReference type="PANTHER" id="PTHR24286:SF350">
    <property type="entry name" value="ENT-KAURENOIC ACID OXIDASE 1-LIKE"/>
    <property type="match status" value="1"/>
</dbReference>
<keyword evidence="6" id="KW-1185">Reference proteome</keyword>
<name>A0A9Q1QTC9_9SOLA</name>
<evidence type="ECO:0000256" key="1">
    <source>
        <dbReference type="ARBA" id="ARBA00022723"/>
    </source>
</evidence>
<dbReference type="GO" id="GO:0005506">
    <property type="term" value="F:iron ion binding"/>
    <property type="evidence" value="ECO:0007669"/>
    <property type="project" value="InterPro"/>
</dbReference>